<dbReference type="EMBL" id="JABANM010032519">
    <property type="protein sequence ID" value="KAF4702790.1"/>
    <property type="molecule type" value="Genomic_DNA"/>
</dbReference>
<accession>A0A7J6Q586</accession>
<dbReference type="Proteomes" id="UP000574390">
    <property type="component" value="Unassembled WGS sequence"/>
</dbReference>
<organism evidence="2 3">
    <name type="scientific">Perkinsus olseni</name>
    <name type="common">Perkinsus atlanticus</name>
    <dbReference type="NCBI Taxonomy" id="32597"/>
    <lineage>
        <taxon>Eukaryota</taxon>
        <taxon>Sar</taxon>
        <taxon>Alveolata</taxon>
        <taxon>Perkinsozoa</taxon>
        <taxon>Perkinsea</taxon>
        <taxon>Perkinsida</taxon>
        <taxon>Perkinsidae</taxon>
        <taxon>Perkinsus</taxon>
    </lineage>
</organism>
<name>A0A7J6Q586_PEROL</name>
<dbReference type="AlphaFoldDB" id="A0A7J6Q586"/>
<reference evidence="2 3" key="1">
    <citation type="submission" date="2020-04" db="EMBL/GenBank/DDBJ databases">
        <title>Perkinsus olseni comparative genomics.</title>
        <authorList>
            <person name="Bogema D.R."/>
        </authorList>
    </citation>
    <scope>NUCLEOTIDE SEQUENCE [LARGE SCALE GENOMIC DNA]</scope>
    <source>
        <strain evidence="2">ATCC PRA-205</strain>
    </source>
</reference>
<protein>
    <submittedName>
        <fullName evidence="2">Uncharacterized protein</fullName>
    </submittedName>
</protein>
<comment type="caution">
    <text evidence="2">The sequence shown here is derived from an EMBL/GenBank/DDBJ whole genome shotgun (WGS) entry which is preliminary data.</text>
</comment>
<proteinExistence type="predicted"/>
<feature type="compositionally biased region" description="Polar residues" evidence="1">
    <location>
        <begin position="1"/>
        <end position="10"/>
    </location>
</feature>
<evidence type="ECO:0000256" key="1">
    <source>
        <dbReference type="SAM" id="MobiDB-lite"/>
    </source>
</evidence>
<feature type="region of interest" description="Disordered" evidence="1">
    <location>
        <begin position="1"/>
        <end position="26"/>
    </location>
</feature>
<sequence length="95" mass="10221">MVSFEGSSGPRSLVEPDKVSSRRRSGAAPVVFVLPLRKRVLFPGLRAQALVHESVYDAFVAHQKTLSPENALGHAKLVTVGVKPGDRDGSELETL</sequence>
<gene>
    <name evidence="2" type="ORF">FOZ62_013047</name>
</gene>
<evidence type="ECO:0000313" key="3">
    <source>
        <dbReference type="Proteomes" id="UP000574390"/>
    </source>
</evidence>
<evidence type="ECO:0000313" key="2">
    <source>
        <dbReference type="EMBL" id="KAF4702790.1"/>
    </source>
</evidence>